<dbReference type="PANTHER" id="PTHR34236">
    <property type="entry name" value="DIMETHYL SULFOXIDE REDUCTASE TRANSCRIPTIONAL ACTIVATOR"/>
    <property type="match status" value="1"/>
</dbReference>
<keyword evidence="6" id="KW-1185">Reference proteome</keyword>
<feature type="domain" description="HTH bat-type" evidence="3">
    <location>
        <begin position="156"/>
        <end position="208"/>
    </location>
</feature>
<organism evidence="5 6">
    <name type="scientific">Haladaptatus litoreus</name>
    <dbReference type="NCBI Taxonomy" id="553468"/>
    <lineage>
        <taxon>Archaea</taxon>
        <taxon>Methanobacteriati</taxon>
        <taxon>Methanobacteriota</taxon>
        <taxon>Stenosarchaea group</taxon>
        <taxon>Halobacteria</taxon>
        <taxon>Halobacteriales</taxon>
        <taxon>Haladaptataceae</taxon>
        <taxon>Haladaptatus</taxon>
    </lineage>
</organism>
<sequence length="218" mass="25397">MIIVEFRLDYPVLRDALSRAPKMKLTWEQSDRTEEGRHKLLFWTEGGDFEAFEDALEEDSTVTTPSRTIELGEQRLYQTELKGEARRTSIYPLLVNEASILQRVTATHDGWEFRAAFPDREAFGRFRDFCREHEIEFVVHRFYEEREHPDTPRFGLTGVQRETLVMAVECGYLEIPRESSLADLSDEFDISETAASERFRRGVKTLIECTVCSDNEQS</sequence>
<dbReference type="Pfam" id="PF04967">
    <property type="entry name" value="HTH_10"/>
    <property type="match status" value="1"/>
</dbReference>
<dbReference type="EMBL" id="FTNO01000005">
    <property type="protein sequence ID" value="SIR81251.1"/>
    <property type="molecule type" value="Genomic_DNA"/>
</dbReference>
<dbReference type="RefSeq" id="WP_076431726.1">
    <property type="nucleotide sequence ID" value="NZ_FTNO01000005.1"/>
</dbReference>
<dbReference type="Pfam" id="PF15915">
    <property type="entry name" value="BAT"/>
    <property type="match status" value="1"/>
</dbReference>
<dbReference type="AlphaFoldDB" id="A0A1N7DZN8"/>
<accession>A0A1N7DZN8</accession>
<evidence type="ECO:0000256" key="1">
    <source>
        <dbReference type="ARBA" id="ARBA00023015"/>
    </source>
</evidence>
<protein>
    <submittedName>
        <fullName evidence="5">Predicted DNA binding protein, contains HTH domain</fullName>
    </submittedName>
</protein>
<keyword evidence="2" id="KW-0804">Transcription</keyword>
<evidence type="ECO:0000313" key="6">
    <source>
        <dbReference type="Proteomes" id="UP000186914"/>
    </source>
</evidence>
<dbReference type="OrthoDB" id="202021at2157"/>
<evidence type="ECO:0000259" key="3">
    <source>
        <dbReference type="Pfam" id="PF04967"/>
    </source>
</evidence>
<dbReference type="InterPro" id="IPR031803">
    <property type="entry name" value="BAT_GAF/HTH-assoc"/>
</dbReference>
<evidence type="ECO:0000313" key="5">
    <source>
        <dbReference type="EMBL" id="SIR81251.1"/>
    </source>
</evidence>
<feature type="domain" description="Bacterioopsin transcriptional activator GAF and HTH associated" evidence="4">
    <location>
        <begin position="6"/>
        <end position="149"/>
    </location>
</feature>
<proteinExistence type="predicted"/>
<keyword evidence="1" id="KW-0805">Transcription regulation</keyword>
<dbReference type="PANTHER" id="PTHR34236:SF1">
    <property type="entry name" value="DIMETHYL SULFOXIDE REDUCTASE TRANSCRIPTIONAL ACTIVATOR"/>
    <property type="match status" value="1"/>
</dbReference>
<name>A0A1N7DZN8_9EURY</name>
<reference evidence="6" key="1">
    <citation type="submission" date="2017-01" db="EMBL/GenBank/DDBJ databases">
        <authorList>
            <person name="Varghese N."/>
            <person name="Submissions S."/>
        </authorList>
    </citation>
    <scope>NUCLEOTIDE SEQUENCE [LARGE SCALE GENOMIC DNA]</scope>
    <source>
        <strain evidence="6">CGMCC 1.7737</strain>
    </source>
</reference>
<gene>
    <name evidence="5" type="ORF">SAMN05421858_3883</name>
</gene>
<dbReference type="Proteomes" id="UP000186914">
    <property type="component" value="Unassembled WGS sequence"/>
</dbReference>
<evidence type="ECO:0000256" key="2">
    <source>
        <dbReference type="ARBA" id="ARBA00023163"/>
    </source>
</evidence>
<evidence type="ECO:0000259" key="4">
    <source>
        <dbReference type="Pfam" id="PF15915"/>
    </source>
</evidence>
<dbReference type="InterPro" id="IPR007050">
    <property type="entry name" value="HTH_bacterioopsin"/>
</dbReference>